<keyword evidence="4" id="KW-1185">Reference proteome</keyword>
<dbReference type="SUPFAM" id="SSF53649">
    <property type="entry name" value="Alkaline phosphatase-like"/>
    <property type="match status" value="1"/>
</dbReference>
<feature type="non-terminal residue" evidence="3">
    <location>
        <position position="351"/>
    </location>
</feature>
<dbReference type="EMBL" id="ASPP01007412">
    <property type="protein sequence ID" value="ETO27182.1"/>
    <property type="molecule type" value="Genomic_DNA"/>
</dbReference>
<evidence type="ECO:0000313" key="4">
    <source>
        <dbReference type="Proteomes" id="UP000023152"/>
    </source>
</evidence>
<dbReference type="InterPro" id="IPR017850">
    <property type="entry name" value="Alkaline_phosphatase_core_sf"/>
</dbReference>
<proteinExistence type="predicted"/>
<reference evidence="3 4" key="1">
    <citation type="journal article" date="2013" name="Curr. Biol.">
        <title>The Genome of the Foraminiferan Reticulomyxa filosa.</title>
        <authorList>
            <person name="Glockner G."/>
            <person name="Hulsmann N."/>
            <person name="Schleicher M."/>
            <person name="Noegel A.A."/>
            <person name="Eichinger L."/>
            <person name="Gallinger C."/>
            <person name="Pawlowski J."/>
            <person name="Sierra R."/>
            <person name="Euteneuer U."/>
            <person name="Pillet L."/>
            <person name="Moustafa A."/>
            <person name="Platzer M."/>
            <person name="Groth M."/>
            <person name="Szafranski K."/>
            <person name="Schliwa M."/>
        </authorList>
    </citation>
    <scope>NUCLEOTIDE SEQUENCE [LARGE SCALE GENOMIC DNA]</scope>
</reference>
<feature type="chain" id="PRO_5004975741" evidence="2">
    <location>
        <begin position="26"/>
        <end position="351"/>
    </location>
</feature>
<comment type="caution">
    <text evidence="3">The sequence shown here is derived from an EMBL/GenBank/DDBJ whole genome shotgun (WGS) entry which is preliminary data.</text>
</comment>
<evidence type="ECO:0000256" key="1">
    <source>
        <dbReference type="SAM" id="Phobius"/>
    </source>
</evidence>
<accession>X6NP82</accession>
<feature type="transmembrane region" description="Helical" evidence="1">
    <location>
        <begin position="248"/>
        <end position="267"/>
    </location>
</feature>
<evidence type="ECO:0000313" key="3">
    <source>
        <dbReference type="EMBL" id="ETO27182.1"/>
    </source>
</evidence>
<organism evidence="3 4">
    <name type="scientific">Reticulomyxa filosa</name>
    <dbReference type="NCBI Taxonomy" id="46433"/>
    <lineage>
        <taxon>Eukaryota</taxon>
        <taxon>Sar</taxon>
        <taxon>Rhizaria</taxon>
        <taxon>Retaria</taxon>
        <taxon>Foraminifera</taxon>
        <taxon>Monothalamids</taxon>
        <taxon>Reticulomyxidae</taxon>
        <taxon>Reticulomyxa</taxon>
    </lineage>
</organism>
<dbReference type="InterPro" id="IPR002591">
    <property type="entry name" value="Phosphodiest/P_Trfase"/>
</dbReference>
<protein>
    <submittedName>
        <fullName evidence="3">Uncharacterized protein</fullName>
    </submittedName>
</protein>
<dbReference type="Proteomes" id="UP000023152">
    <property type="component" value="Unassembled WGS sequence"/>
</dbReference>
<dbReference type="Gene3D" id="3.40.720.10">
    <property type="entry name" value="Alkaline Phosphatase, subunit A"/>
    <property type="match status" value="2"/>
</dbReference>
<dbReference type="OMA" id="GANHEWL"/>
<keyword evidence="1" id="KW-1133">Transmembrane helix</keyword>
<keyword evidence="2" id="KW-0732">Signal</keyword>
<evidence type="ECO:0000256" key="2">
    <source>
        <dbReference type="SAM" id="SignalP"/>
    </source>
</evidence>
<dbReference type="Pfam" id="PF01663">
    <property type="entry name" value="Phosphodiest"/>
    <property type="match status" value="1"/>
</dbReference>
<keyword evidence="1" id="KW-0812">Transmembrane</keyword>
<gene>
    <name evidence="3" type="ORF">RFI_09951</name>
</gene>
<name>X6NP82_RETFI</name>
<dbReference type="AlphaFoldDB" id="X6NP82"/>
<sequence length="351" mass="39502">MTNKSGRYMNILFTLLFSFSICVAAKSLNASAQHVLVIGVDGLGGMYLENATSFLPNFNQVSFYPQTKKNTYAHGLVYVFLARKIDKMNQNGTFFFVPKERYPKKFVHKHLQKKIFFLCTCPMKFNSLKKNTCTSRLVSAPNWCAIITGLTPPQSGVVSNSWVPADDNPANATELALPPINGAGQLPQTMWDVAKQATDKIVIAASVSWDWIGYLFSNDVDYSFLGNDNDTAVALTMSDFIVSFKPDLIFLSQVYFLFFYFFIFLSFKWNLYDNAMYVPILWLLSEIADHGGWGNTHGQFNECNMYIPVIFSGPGIIKNNSLTNYVENVDLAPTVLNSLGIKLEPKGFEFR</sequence>
<feature type="signal peptide" evidence="2">
    <location>
        <begin position="1"/>
        <end position="25"/>
    </location>
</feature>
<dbReference type="OrthoDB" id="4062651at2759"/>
<keyword evidence="1" id="KW-0472">Membrane</keyword>